<feature type="transmembrane region" description="Helical" evidence="1">
    <location>
        <begin position="6"/>
        <end position="24"/>
    </location>
</feature>
<dbReference type="EMBL" id="MUHA01000007">
    <property type="protein sequence ID" value="OXB01252.1"/>
    <property type="molecule type" value="Genomic_DNA"/>
</dbReference>
<dbReference type="Pfam" id="PF06961">
    <property type="entry name" value="DUF1294"/>
    <property type="match status" value="1"/>
</dbReference>
<proteinExistence type="predicted"/>
<dbReference type="InterPro" id="IPR012156">
    <property type="entry name" value="Cold_shock_CspA"/>
</dbReference>
<gene>
    <name evidence="2" type="ORF">B0A75_06695</name>
</gene>
<keyword evidence="1" id="KW-0472">Membrane</keyword>
<dbReference type="RefSeq" id="WP_089053526.1">
    <property type="nucleotide sequence ID" value="NZ_MUHA01000007.1"/>
</dbReference>
<dbReference type="InterPro" id="IPR010718">
    <property type="entry name" value="DUF1294"/>
</dbReference>
<dbReference type="AlphaFoldDB" id="A0A226I6D6"/>
<name>A0A226I6D6_9FLAO</name>
<feature type="transmembrane region" description="Helical" evidence="1">
    <location>
        <begin position="36"/>
        <end position="58"/>
    </location>
</feature>
<evidence type="ECO:0000313" key="3">
    <source>
        <dbReference type="Proteomes" id="UP000198336"/>
    </source>
</evidence>
<dbReference type="Proteomes" id="UP000198336">
    <property type="component" value="Unassembled WGS sequence"/>
</dbReference>
<comment type="caution">
    <text evidence="2">The sequence shown here is derived from an EMBL/GenBank/DDBJ whole genome shotgun (WGS) entry which is preliminary data.</text>
</comment>
<protein>
    <recommendedName>
        <fullName evidence="4">DUF1294 domain-containing protein</fullName>
    </recommendedName>
</protein>
<accession>A0A226I6D6</accession>
<keyword evidence="1" id="KW-1133">Transmembrane helix</keyword>
<dbReference type="GO" id="GO:0003676">
    <property type="term" value="F:nucleic acid binding"/>
    <property type="evidence" value="ECO:0007669"/>
    <property type="project" value="InterPro"/>
</dbReference>
<sequence>MEILLLYFLFVNIIVFILAGYDKYQARKNKQRVPENTLFLLEAIGGTIGLLTAMLIFRHKTSKISFIIKFSIIFILQALLIYLIVNNKI</sequence>
<keyword evidence="3" id="KW-1185">Reference proteome</keyword>
<reference evidence="2 3" key="1">
    <citation type="submission" date="2016-11" db="EMBL/GenBank/DDBJ databases">
        <title>Whole genomes of Flavobacteriaceae.</title>
        <authorList>
            <person name="Stine C."/>
            <person name="Li C."/>
            <person name="Tadesse D."/>
        </authorList>
    </citation>
    <scope>NUCLEOTIDE SEQUENCE [LARGE SCALE GENOMIC DNA]</scope>
    <source>
        <strain evidence="2 3">CCUG 59446</strain>
    </source>
</reference>
<organism evidence="2 3">
    <name type="scientific">Flavobacterium oncorhynchi</name>
    <dbReference type="NCBI Taxonomy" id="728056"/>
    <lineage>
        <taxon>Bacteria</taxon>
        <taxon>Pseudomonadati</taxon>
        <taxon>Bacteroidota</taxon>
        <taxon>Flavobacteriia</taxon>
        <taxon>Flavobacteriales</taxon>
        <taxon>Flavobacteriaceae</taxon>
        <taxon>Flavobacterium</taxon>
    </lineage>
</organism>
<evidence type="ECO:0008006" key="4">
    <source>
        <dbReference type="Google" id="ProtNLM"/>
    </source>
</evidence>
<feature type="transmembrane region" description="Helical" evidence="1">
    <location>
        <begin position="64"/>
        <end position="85"/>
    </location>
</feature>
<dbReference type="PIRSF" id="PIRSF002599">
    <property type="entry name" value="Cold_shock_A"/>
    <property type="match status" value="1"/>
</dbReference>
<evidence type="ECO:0000256" key="1">
    <source>
        <dbReference type="SAM" id="Phobius"/>
    </source>
</evidence>
<keyword evidence="1" id="KW-0812">Transmembrane</keyword>
<evidence type="ECO:0000313" key="2">
    <source>
        <dbReference type="EMBL" id="OXB01252.1"/>
    </source>
</evidence>